<dbReference type="InterPro" id="IPR024633">
    <property type="entry name" value="DnaA_N_dom"/>
</dbReference>
<proteinExistence type="predicted"/>
<dbReference type="RefSeq" id="WP_045918939.1">
    <property type="nucleotide sequence ID" value="NZ_LS398552.1"/>
</dbReference>
<dbReference type="Proteomes" id="UP000244943">
    <property type="component" value="Chromosome I"/>
</dbReference>
<evidence type="ECO:0000259" key="1">
    <source>
        <dbReference type="Pfam" id="PF11638"/>
    </source>
</evidence>
<name>A0A2U3R246_ORITS</name>
<evidence type="ECO:0000313" key="2">
    <source>
        <dbReference type="EMBL" id="SPR07258.1"/>
    </source>
</evidence>
<sequence>MRPVVFDFLTNSCNIIKKNSNNNDTIFYNFIGNIIPPELRKLTGDNGKALSKTSKQLLSFTVFRLHIYYNKDIDELQESYQLYEDKLNVGQRRVRQCLVELRDAGFVEIENRTIIKDNVKLRNVPCIKILKNFQHYSEKGKEENIALPEKKFRSNLKLFSGTYRDIYRYIKKSKISRSTEGELVENKKNENEEQNFQNVDDFENDIQTSTKNCNQDIESLITKILKSSNCKKEWFKRYRLEEFYLLTPEDAVALQHKSDRGFNIYFINKLLLKLADQYSNYHFGCKASVLNYMAKALANELRNTDQANSGNFKFDNVEKFNKEKYLTQIETSANLSKESQLKHKIAGSFEAAMAYQILTSCSFGPAVRTRFFVKLLKNITLTECDESKILQAVQDVYGYEIQELQVTPFEQPTTVSQKQINEEEYLLNLSKQLGSNSTWYKVRESLVTCYGQAIDKSWFSKLEVINEDSVNKKIFIKAKTEFEDSYIRENYLKDLESSFKAQGFSFELVKFSNFNKI</sequence>
<accession>A0A2U3R246</accession>
<protein>
    <recommendedName>
        <fullName evidence="1">DnaA N-terminal domain-containing protein</fullName>
    </recommendedName>
</protein>
<dbReference type="EMBL" id="LS398552">
    <property type="protein sequence ID" value="SPR07258.1"/>
    <property type="molecule type" value="Genomic_DNA"/>
</dbReference>
<dbReference type="GeneID" id="89459248"/>
<evidence type="ECO:0000313" key="3">
    <source>
        <dbReference type="Proteomes" id="UP000244943"/>
    </source>
</evidence>
<reference evidence="3" key="1">
    <citation type="submission" date="2018-03" db="EMBL/GenBank/DDBJ databases">
        <authorList>
            <person name="Batty M. E."/>
            <person name="Batty M E."/>
        </authorList>
    </citation>
    <scope>NUCLEOTIDE SEQUENCE [LARGE SCALE GENOMIC DNA]</scope>
</reference>
<dbReference type="AlphaFoldDB" id="A0A2U3R246"/>
<feature type="domain" description="DnaA N-terminal" evidence="1">
    <location>
        <begin position="436"/>
        <end position="500"/>
    </location>
</feature>
<gene>
    <name evidence="2" type="ORF">UT76HP_01094</name>
</gene>
<dbReference type="Pfam" id="PF11638">
    <property type="entry name" value="DnaA_N"/>
    <property type="match status" value="1"/>
</dbReference>
<organism evidence="2 3">
    <name type="scientific">Orientia tsutsugamushi</name>
    <name type="common">Rickettsia tsutsugamushi</name>
    <dbReference type="NCBI Taxonomy" id="784"/>
    <lineage>
        <taxon>Bacteria</taxon>
        <taxon>Pseudomonadati</taxon>
        <taxon>Pseudomonadota</taxon>
        <taxon>Alphaproteobacteria</taxon>
        <taxon>Rickettsiales</taxon>
        <taxon>Rickettsiaceae</taxon>
        <taxon>Rickettsieae</taxon>
        <taxon>Orientia</taxon>
    </lineage>
</organism>